<feature type="region of interest" description="Disordered" evidence="1">
    <location>
        <begin position="884"/>
        <end position="926"/>
    </location>
</feature>
<organism evidence="2 3">
    <name type="scientific">Polyplax serrata</name>
    <name type="common">Common mouse louse</name>
    <dbReference type="NCBI Taxonomy" id="468196"/>
    <lineage>
        <taxon>Eukaryota</taxon>
        <taxon>Metazoa</taxon>
        <taxon>Ecdysozoa</taxon>
        <taxon>Arthropoda</taxon>
        <taxon>Hexapoda</taxon>
        <taxon>Insecta</taxon>
        <taxon>Pterygota</taxon>
        <taxon>Neoptera</taxon>
        <taxon>Paraneoptera</taxon>
        <taxon>Psocodea</taxon>
        <taxon>Troctomorpha</taxon>
        <taxon>Phthiraptera</taxon>
        <taxon>Anoplura</taxon>
        <taxon>Polyplacidae</taxon>
        <taxon>Polyplax</taxon>
    </lineage>
</organism>
<feature type="compositionally biased region" description="Basic and acidic residues" evidence="1">
    <location>
        <begin position="495"/>
        <end position="507"/>
    </location>
</feature>
<feature type="region of interest" description="Disordered" evidence="1">
    <location>
        <begin position="714"/>
        <end position="808"/>
    </location>
</feature>
<feature type="compositionally biased region" description="Polar residues" evidence="1">
    <location>
        <begin position="463"/>
        <end position="472"/>
    </location>
</feature>
<dbReference type="Proteomes" id="UP001372834">
    <property type="component" value="Unassembled WGS sequence"/>
</dbReference>
<evidence type="ECO:0000313" key="3">
    <source>
        <dbReference type="Proteomes" id="UP001372834"/>
    </source>
</evidence>
<evidence type="ECO:0000313" key="2">
    <source>
        <dbReference type="EMBL" id="KAK6643011.1"/>
    </source>
</evidence>
<feature type="region of interest" description="Disordered" evidence="1">
    <location>
        <begin position="447"/>
        <end position="472"/>
    </location>
</feature>
<evidence type="ECO:0000256" key="1">
    <source>
        <dbReference type="SAM" id="MobiDB-lite"/>
    </source>
</evidence>
<feature type="compositionally biased region" description="Polar residues" evidence="1">
    <location>
        <begin position="913"/>
        <end position="926"/>
    </location>
</feature>
<gene>
    <name evidence="2" type="ORF">RUM43_004514</name>
</gene>
<feature type="compositionally biased region" description="Basic residues" evidence="1">
    <location>
        <begin position="408"/>
        <end position="417"/>
    </location>
</feature>
<feature type="compositionally biased region" description="Basic and acidic residues" evidence="1">
    <location>
        <begin position="722"/>
        <end position="749"/>
    </location>
</feature>
<name>A0AAN8SBN5_POLSC</name>
<proteinExistence type="predicted"/>
<sequence>MRRIKRKATINEKKNRESTVFKLVDIYNSTKTEVGAHETTKKDKIRKLTARKKASATVDTQESSSVKVSFRPVEKSTKEIEQLNTKNNSDKSLIEFDDEQEIRVRSNLISTRFIVLDSLEEGCKSDEKSKKPSSNMALKLTPNYAKKATYRRKETRKRVSKFPKPFSLNKFPSTGKKIGKYMNATVKATKKVSSQLSSEKFDINKQNAETLKTKPQDNFQQRAGGDGQEAEKLLPENTEVNFHEVITIDGASKTFLDICLPFTFNSQPEEDVSKIDGKYMQSLMNLALSSGKLVTKSGPPRKDRTARNKLKKAVRQKVGRQVESTDVEEKRLRVSDKLLHQAQNAFFTFDDADGKLPRENSFRDEKGKIQRNRKLESSMLNKTDHNLLQLTEIKSEKIKTTTKDENKKRKTRRKSLPRKQTVDVIEIPFNDETSKVTEIWRSDMLVPSDNSLTSHSSCTSMSDGESSNGELQMKSYRTLQKIVEEEVRRICKNYQSDKKMEKNDESSKPTSDQVNPMAGDTSPAVVSSGQALRKPKTPKVELINLEKGLGDKLTVDASPNLYEVLNPNEGAMTKMEILQPTETKDKKNKLNELKVKLKHLTEETEKSGEIPSEIVKNWSIIRRLEKAFLALGTPTFPSRNLRNVGGDKTPPHSNPHGDATRKLANSQNKRIKPKEKLVPETPYKSPIASVKEANLRRKRIDANDQFEHSDIYYCSFDPSPQPRERIPVTEMTMRREGKPDFQKRSENAKKTVAKSPDETLTSLRDKRQQSFKTGQVKNNASKDTSFKQSSKQQAIDPKSNRPDMNVSLKPVPHATDKLLVHSTCVRTSSKVSTCGECSMDNKLSFSKTTVLERKETFDVIPNQNIFDIMSKSLTKLYNSCEIRGTEPQPSKINKQKSISGKELTKKPPTPTKLKSQIPSKAKASTTKWKNPMWINSRVPDHVRKYEGECRSSEIGHKLHAVASCHQNEGKYVTQSKTEICTSTQERSTSINPPLIRNVSTLTIRKSRPDTLVPTHVDTRNQWLVDSSTSTAHVLQSITEPVKSFVYDEQGSGTPLTGLSTASCISTNTFDVQAPDASDNVSVQSSVTNVSSRTFCVVQIKKELDTGLGKCSWERDIKQYREIVKDIMGQYKRTKDFLTQGTVPFSSSALEKDKDDEMDCPSDWSNIVEYRKKILSEYNAVPLVEYKSRILENLQGEDKSKRAFLQRNLSVAKKMVEESDSDVKDYKPNVQTILNSQLYVDTESIEKRLNQTGKVSSYHKQVESKTKIKEEKSTHSKSLCKFETDVPKWETPISHQCLQPVSKSVLNSMSSVTDYTD</sequence>
<feature type="compositionally biased region" description="Low complexity" evidence="1">
    <location>
        <begin position="448"/>
        <end position="462"/>
    </location>
</feature>
<feature type="compositionally biased region" description="Polar residues" evidence="1">
    <location>
        <begin position="770"/>
        <end position="793"/>
    </location>
</feature>
<protein>
    <submittedName>
        <fullName evidence="2">Uncharacterized protein</fullName>
    </submittedName>
</protein>
<feature type="region of interest" description="Disordered" evidence="1">
    <location>
        <begin position="640"/>
        <end position="675"/>
    </location>
</feature>
<reference evidence="2 3" key="1">
    <citation type="submission" date="2023-10" db="EMBL/GenBank/DDBJ databases">
        <title>Genomes of two closely related lineages of the louse Polyplax serrata with different host specificities.</title>
        <authorList>
            <person name="Martinu J."/>
            <person name="Tarabai H."/>
            <person name="Stefka J."/>
            <person name="Hypsa V."/>
        </authorList>
    </citation>
    <scope>NUCLEOTIDE SEQUENCE [LARGE SCALE GENOMIC DNA]</scope>
    <source>
        <strain evidence="2">HR10_N</strain>
    </source>
</reference>
<feature type="region of interest" description="Disordered" evidence="1">
    <location>
        <begin position="495"/>
        <end position="535"/>
    </location>
</feature>
<accession>A0AAN8SBN5</accession>
<comment type="caution">
    <text evidence="2">The sequence shown here is derived from an EMBL/GenBank/DDBJ whole genome shotgun (WGS) entry which is preliminary data.</text>
</comment>
<feature type="region of interest" description="Disordered" evidence="1">
    <location>
        <begin position="207"/>
        <end position="228"/>
    </location>
</feature>
<dbReference type="EMBL" id="JAWJWE010000002">
    <property type="protein sequence ID" value="KAK6643011.1"/>
    <property type="molecule type" value="Genomic_DNA"/>
</dbReference>
<feature type="compositionally biased region" description="Polar residues" evidence="1">
    <location>
        <begin position="887"/>
        <end position="898"/>
    </location>
</feature>
<feature type="region of interest" description="Disordered" evidence="1">
    <location>
        <begin position="399"/>
        <end position="419"/>
    </location>
</feature>